<proteinExistence type="predicted"/>
<evidence type="ECO:0000259" key="1">
    <source>
        <dbReference type="Pfam" id="PF09989"/>
    </source>
</evidence>
<dbReference type="Pfam" id="PF09989">
    <property type="entry name" value="DUF2229"/>
    <property type="match status" value="1"/>
</dbReference>
<dbReference type="RefSeq" id="WP_136845471.1">
    <property type="nucleotide sequence ID" value="NZ_SSTM01000002.1"/>
</dbReference>
<dbReference type="PANTHER" id="PTHR32329:SF2">
    <property type="entry name" value="BIFUNCTIONAL PROTEIN [INCLUDES 2-HYDROXYACYL-COA DEHYDRATASE (N-TER) AND ITS ACTIVATOR DOMAIN (C_TERM)"/>
    <property type="match status" value="1"/>
</dbReference>
<comment type="caution">
    <text evidence="2">The sequence shown here is derived from an EMBL/GenBank/DDBJ whole genome shotgun (WGS) entry which is preliminary data.</text>
</comment>
<gene>
    <name evidence="2" type="ORF">E5982_03525</name>
</gene>
<dbReference type="Gene3D" id="3.40.50.11900">
    <property type="match status" value="1"/>
</dbReference>
<feature type="domain" description="DUF2229" evidence="1">
    <location>
        <begin position="13"/>
        <end position="226"/>
    </location>
</feature>
<dbReference type="PANTHER" id="PTHR32329">
    <property type="entry name" value="BIFUNCTIONAL PROTEIN [INCLUDES 2-HYDROXYACYL-COA DEHYDRATASE (N-TER) AND ITS ACTIVATOR DOMAIN (C_TERM)-RELATED"/>
    <property type="match status" value="1"/>
</dbReference>
<name>A0A4T9T8G2_9ACTN</name>
<accession>A0A4T9T8G2</accession>
<keyword evidence="3" id="KW-1185">Reference proteome</keyword>
<sequence>MAVLNDAAHVKVVGLPRALLYYRYSTLWETFFRSLGLQVVVSDPTDRAILQAGEEVSSDESCLASKVFMGAVANLIGRCDAVFIPSYASASPRVGFCTKYQSAPDMAANTFRDKNLPVISLLVEHLDNEREVEDAYVDLGKRLGFSTKEAKRAYKAARKAQKATDELWAKNQETALKDIKRLRHNTGDAPITILVVAHPYIGHDPFMADPVLDALKEAGAIVLFADETDKAHAFKKSFEFTTTMPWVINRELIGSILSLQDKIDGIVLISAFPCGPDSMTDDAIMRCIEGTPILNLLIDAQNGTAGIQTRVESFMDILQFHKKGGYLHE</sequence>
<organism evidence="2 3">
    <name type="scientific">Parvibacter caecicola</name>
    <dbReference type="NCBI Taxonomy" id="747645"/>
    <lineage>
        <taxon>Bacteria</taxon>
        <taxon>Bacillati</taxon>
        <taxon>Actinomycetota</taxon>
        <taxon>Coriobacteriia</taxon>
        <taxon>Coriobacteriales</taxon>
        <taxon>Coriobacteriaceae</taxon>
        <taxon>Parvibacter</taxon>
    </lineage>
</organism>
<protein>
    <recommendedName>
        <fullName evidence="1">DUF2229 domain-containing protein</fullName>
    </recommendedName>
</protein>
<evidence type="ECO:0000313" key="3">
    <source>
        <dbReference type="Proteomes" id="UP000309454"/>
    </source>
</evidence>
<dbReference type="EMBL" id="SSTM01000002">
    <property type="protein sequence ID" value="TJW11294.1"/>
    <property type="molecule type" value="Genomic_DNA"/>
</dbReference>
<dbReference type="AlphaFoldDB" id="A0A4T9T8G2"/>
<evidence type="ECO:0000313" key="2">
    <source>
        <dbReference type="EMBL" id="TJW11294.1"/>
    </source>
</evidence>
<dbReference type="Proteomes" id="UP000309454">
    <property type="component" value="Unassembled WGS sequence"/>
</dbReference>
<dbReference type="InterPro" id="IPR051805">
    <property type="entry name" value="Dehydratase_Activator_Redct"/>
</dbReference>
<reference evidence="2 3" key="1">
    <citation type="submission" date="2019-04" db="EMBL/GenBank/DDBJ databases">
        <title>Microbes associate with the intestines of laboratory mice.</title>
        <authorList>
            <person name="Navarre W."/>
            <person name="Wong E."/>
            <person name="Huang K.C."/>
            <person name="Tropini C."/>
            <person name="Ng K."/>
            <person name="Yu B."/>
        </authorList>
    </citation>
    <scope>NUCLEOTIDE SEQUENCE [LARGE SCALE GENOMIC DNA]</scope>
    <source>
        <strain evidence="2 3">NM48_B13</strain>
    </source>
</reference>
<dbReference type="OrthoDB" id="9780120at2"/>
<dbReference type="InterPro" id="IPR018709">
    <property type="entry name" value="CoA_activase_DUF2229"/>
</dbReference>